<comment type="caution">
    <text evidence="2">The sequence shown here is derived from an EMBL/GenBank/DDBJ whole genome shotgun (WGS) entry which is preliminary data.</text>
</comment>
<dbReference type="PATRIC" id="fig|1095729.3.peg.2250"/>
<dbReference type="PANTHER" id="PTHR36113:SF1">
    <property type="entry name" value="GLYOXALASE_BLEOMYCIN RESISTANCE PROTEIN_DIOXYGENASE"/>
    <property type="match status" value="1"/>
</dbReference>
<dbReference type="InterPro" id="IPR037523">
    <property type="entry name" value="VOC_core"/>
</dbReference>
<dbReference type="AlphaFoldDB" id="I0S515"/>
<dbReference type="EMBL" id="AICP01000082">
    <property type="protein sequence ID" value="EID18468.1"/>
    <property type="molecule type" value="Genomic_DNA"/>
</dbReference>
<evidence type="ECO:0000259" key="1">
    <source>
        <dbReference type="PROSITE" id="PS51819"/>
    </source>
</evidence>
<proteinExistence type="predicted"/>
<accession>I0S515</accession>
<keyword evidence="3" id="KW-1185">Reference proteome</keyword>
<reference evidence="2 3" key="1">
    <citation type="submission" date="2012-01" db="EMBL/GenBank/DDBJ databases">
        <authorList>
            <person name="Harkins D.M."/>
            <person name="Madupu R."/>
            <person name="Durkin A.S."/>
            <person name="Torralba M."/>
            <person name="Methe B."/>
            <person name="Sutton G.G."/>
            <person name="Nelson K.E."/>
        </authorList>
    </citation>
    <scope>NUCLEOTIDE SEQUENCE [LARGE SCALE GENOMIC DNA]</scope>
    <source>
        <strain evidence="2 3">CCUG 39159</strain>
    </source>
</reference>
<dbReference type="InterPro" id="IPR004360">
    <property type="entry name" value="Glyas_Fos-R_dOase_dom"/>
</dbReference>
<dbReference type="RefSeq" id="WP_003038936.1">
    <property type="nucleotide sequence ID" value="NZ_AICP01000082.1"/>
</dbReference>
<dbReference type="Proteomes" id="UP000003245">
    <property type="component" value="Unassembled WGS sequence"/>
</dbReference>
<dbReference type="InterPro" id="IPR029068">
    <property type="entry name" value="Glyas_Bleomycin-R_OHBP_Dase"/>
</dbReference>
<dbReference type="InterPro" id="IPR051332">
    <property type="entry name" value="Fosfomycin_Res_Enzymes"/>
</dbReference>
<dbReference type="Gene3D" id="3.10.180.10">
    <property type="entry name" value="2,3-Dihydroxybiphenyl 1,2-Dioxygenase, domain 1"/>
    <property type="match status" value="1"/>
</dbReference>
<gene>
    <name evidence="2" type="ORF">HMPREF1043_0324</name>
</gene>
<organism evidence="2 3">
    <name type="scientific">Streptococcus anginosus subsp. whileyi CCUG 39159</name>
    <dbReference type="NCBI Taxonomy" id="1095729"/>
    <lineage>
        <taxon>Bacteria</taxon>
        <taxon>Bacillati</taxon>
        <taxon>Bacillota</taxon>
        <taxon>Bacilli</taxon>
        <taxon>Lactobacillales</taxon>
        <taxon>Streptococcaceae</taxon>
        <taxon>Streptococcus</taxon>
        <taxon>Streptococcus anginosus group</taxon>
    </lineage>
</organism>
<feature type="domain" description="VOC" evidence="1">
    <location>
        <begin position="2"/>
        <end position="128"/>
    </location>
</feature>
<dbReference type="PROSITE" id="PS51819">
    <property type="entry name" value="VOC"/>
    <property type="match status" value="1"/>
</dbReference>
<dbReference type="SUPFAM" id="SSF54593">
    <property type="entry name" value="Glyoxalase/Bleomycin resistance protein/Dihydroxybiphenyl dioxygenase"/>
    <property type="match status" value="1"/>
</dbReference>
<name>I0S515_STRAP</name>
<sequence>MKIEHAALYVRDLEGTKRFFETYFEAKSNQLYHNQKTGFQSYFLSFDEGARLEIMTRKEGLAENNQELLFLGYHHLAFSLGSKEKVDELTVRLQADGYQLLSGPRLTGDGYYESCILGLEGNQIELTV</sequence>
<evidence type="ECO:0000313" key="2">
    <source>
        <dbReference type="EMBL" id="EID18468.1"/>
    </source>
</evidence>
<dbReference type="PANTHER" id="PTHR36113">
    <property type="entry name" value="LYASE, PUTATIVE-RELATED-RELATED"/>
    <property type="match status" value="1"/>
</dbReference>
<protein>
    <submittedName>
        <fullName evidence="2">Glyoxalase family protein</fullName>
    </submittedName>
</protein>
<dbReference type="Pfam" id="PF00903">
    <property type="entry name" value="Glyoxalase"/>
    <property type="match status" value="1"/>
</dbReference>
<evidence type="ECO:0000313" key="3">
    <source>
        <dbReference type="Proteomes" id="UP000003245"/>
    </source>
</evidence>